<dbReference type="STRING" id="1073090.A0A1L9SNT0"/>
<dbReference type="InterPro" id="IPR008030">
    <property type="entry name" value="NmrA-like"/>
</dbReference>
<feature type="domain" description="NAD-dependent epimerase/dehydratase" evidence="1">
    <location>
        <begin position="162"/>
        <end position="244"/>
    </location>
</feature>
<dbReference type="Gene3D" id="3.40.50.720">
    <property type="entry name" value="NAD(P)-binding Rossmann-like Domain"/>
    <property type="match status" value="1"/>
</dbReference>
<dbReference type="Proteomes" id="UP000184188">
    <property type="component" value="Unassembled WGS sequence"/>
</dbReference>
<dbReference type="SUPFAM" id="SSF51735">
    <property type="entry name" value="NAD(P)-binding Rossmann-fold domains"/>
    <property type="match status" value="1"/>
</dbReference>
<keyword evidence="4" id="KW-1185">Reference proteome</keyword>
<dbReference type="GeneID" id="34612776"/>
<accession>A0A1L9SNT0</accession>
<dbReference type="Pfam" id="PF05368">
    <property type="entry name" value="NmrA"/>
    <property type="match status" value="1"/>
</dbReference>
<protein>
    <recommendedName>
        <fullName evidence="5">NAD(P)-binding domain-containing protein</fullName>
    </recommendedName>
</protein>
<dbReference type="VEuPathDB" id="FungiDB:ASPZODRAFT_157417"/>
<dbReference type="OrthoDB" id="2130169at2759"/>
<dbReference type="PANTHER" id="PTHR48079:SF7">
    <property type="entry name" value="NAD(P)-BINDING DOMAIN-CONTAINING PROTEIN-RELATED"/>
    <property type="match status" value="1"/>
</dbReference>
<dbReference type="PANTHER" id="PTHR48079">
    <property type="entry name" value="PROTEIN YEEZ"/>
    <property type="match status" value="1"/>
</dbReference>
<organism evidence="3 4">
    <name type="scientific">Penicilliopsis zonata CBS 506.65</name>
    <dbReference type="NCBI Taxonomy" id="1073090"/>
    <lineage>
        <taxon>Eukaryota</taxon>
        <taxon>Fungi</taxon>
        <taxon>Dikarya</taxon>
        <taxon>Ascomycota</taxon>
        <taxon>Pezizomycotina</taxon>
        <taxon>Eurotiomycetes</taxon>
        <taxon>Eurotiomycetidae</taxon>
        <taxon>Eurotiales</taxon>
        <taxon>Aspergillaceae</taxon>
        <taxon>Penicilliopsis</taxon>
    </lineage>
</organism>
<sequence>MAPKIFLTGATGYIGGDSLYLIAQKHPDWEVTALVRSEAKAAQVKSQYPGIRTVVGDLDSAALIEEEVRNADIVYHFANCDHVASAKAIAKGASHHTPERPLWWIHTSGTGILTLEDQRAKTHGIERPKSYDDWDHIDEVTNLPDDAFHRDVDKIVLEAGYSAPASVKTAIVCPCTIYGPGRGPGNPKSYQAYKLSEAVLQRKKGLLVGEGKNVWHEIHVHDLSDLYITLGEAAAEGGGKATWNDKGYYFAENGQFCWGDVERAIARIAYEKKLIPSPDVEPLSDDQVAAINPFGLYSWGTNSRGHAIRARNLFGWSPSRPSLSALLPSIVEIEAKDLGLL</sequence>
<evidence type="ECO:0000313" key="4">
    <source>
        <dbReference type="Proteomes" id="UP000184188"/>
    </source>
</evidence>
<dbReference type="InterPro" id="IPR051783">
    <property type="entry name" value="NAD(P)-dependent_oxidoreduct"/>
</dbReference>
<feature type="domain" description="NmrA-like" evidence="2">
    <location>
        <begin position="4"/>
        <end position="93"/>
    </location>
</feature>
<proteinExistence type="predicted"/>
<evidence type="ECO:0008006" key="5">
    <source>
        <dbReference type="Google" id="ProtNLM"/>
    </source>
</evidence>
<dbReference type="RefSeq" id="XP_022583422.1">
    <property type="nucleotide sequence ID" value="XM_022726312.1"/>
</dbReference>
<reference evidence="4" key="1">
    <citation type="journal article" date="2017" name="Genome Biol.">
        <title>Comparative genomics reveals high biological diversity and specific adaptations in the industrially and medically important fungal genus Aspergillus.</title>
        <authorList>
            <person name="de Vries R.P."/>
            <person name="Riley R."/>
            <person name="Wiebenga A."/>
            <person name="Aguilar-Osorio G."/>
            <person name="Amillis S."/>
            <person name="Uchima C.A."/>
            <person name="Anderluh G."/>
            <person name="Asadollahi M."/>
            <person name="Askin M."/>
            <person name="Barry K."/>
            <person name="Battaglia E."/>
            <person name="Bayram O."/>
            <person name="Benocci T."/>
            <person name="Braus-Stromeyer S.A."/>
            <person name="Caldana C."/>
            <person name="Canovas D."/>
            <person name="Cerqueira G.C."/>
            <person name="Chen F."/>
            <person name="Chen W."/>
            <person name="Choi C."/>
            <person name="Clum A."/>
            <person name="Dos Santos R.A."/>
            <person name="Damasio A.R."/>
            <person name="Diallinas G."/>
            <person name="Emri T."/>
            <person name="Fekete E."/>
            <person name="Flipphi M."/>
            <person name="Freyberg S."/>
            <person name="Gallo A."/>
            <person name="Gournas C."/>
            <person name="Habgood R."/>
            <person name="Hainaut M."/>
            <person name="Harispe M.L."/>
            <person name="Henrissat B."/>
            <person name="Hilden K.S."/>
            <person name="Hope R."/>
            <person name="Hossain A."/>
            <person name="Karabika E."/>
            <person name="Karaffa L."/>
            <person name="Karanyi Z."/>
            <person name="Krasevec N."/>
            <person name="Kuo A."/>
            <person name="Kusch H."/>
            <person name="LaButti K."/>
            <person name="Lagendijk E.L."/>
            <person name="Lapidus A."/>
            <person name="Levasseur A."/>
            <person name="Lindquist E."/>
            <person name="Lipzen A."/>
            <person name="Logrieco A.F."/>
            <person name="MacCabe A."/>
            <person name="Maekelae M.R."/>
            <person name="Malavazi I."/>
            <person name="Melin P."/>
            <person name="Meyer V."/>
            <person name="Mielnichuk N."/>
            <person name="Miskei M."/>
            <person name="Molnar A.P."/>
            <person name="Mule G."/>
            <person name="Ngan C.Y."/>
            <person name="Orejas M."/>
            <person name="Orosz E."/>
            <person name="Ouedraogo J.P."/>
            <person name="Overkamp K.M."/>
            <person name="Park H.-S."/>
            <person name="Perrone G."/>
            <person name="Piumi F."/>
            <person name="Punt P.J."/>
            <person name="Ram A.F."/>
            <person name="Ramon A."/>
            <person name="Rauscher S."/>
            <person name="Record E."/>
            <person name="Riano-Pachon D.M."/>
            <person name="Robert V."/>
            <person name="Roehrig J."/>
            <person name="Ruller R."/>
            <person name="Salamov A."/>
            <person name="Salih N.S."/>
            <person name="Samson R.A."/>
            <person name="Sandor E."/>
            <person name="Sanguinetti M."/>
            <person name="Schuetze T."/>
            <person name="Sepcic K."/>
            <person name="Shelest E."/>
            <person name="Sherlock G."/>
            <person name="Sophianopoulou V."/>
            <person name="Squina F.M."/>
            <person name="Sun H."/>
            <person name="Susca A."/>
            <person name="Todd R.B."/>
            <person name="Tsang A."/>
            <person name="Unkles S.E."/>
            <person name="van de Wiele N."/>
            <person name="van Rossen-Uffink D."/>
            <person name="Oliveira J.V."/>
            <person name="Vesth T.C."/>
            <person name="Visser J."/>
            <person name="Yu J.-H."/>
            <person name="Zhou M."/>
            <person name="Andersen M.R."/>
            <person name="Archer D.B."/>
            <person name="Baker S.E."/>
            <person name="Benoit I."/>
            <person name="Brakhage A.A."/>
            <person name="Braus G.H."/>
            <person name="Fischer R."/>
            <person name="Frisvad J.C."/>
            <person name="Goldman G.H."/>
            <person name="Houbraken J."/>
            <person name="Oakley B."/>
            <person name="Pocsi I."/>
            <person name="Scazzocchio C."/>
            <person name="Seiboth B."/>
            <person name="vanKuyk P.A."/>
            <person name="Wortman J."/>
            <person name="Dyer P.S."/>
            <person name="Grigoriev I.V."/>
        </authorList>
    </citation>
    <scope>NUCLEOTIDE SEQUENCE [LARGE SCALE GENOMIC DNA]</scope>
    <source>
        <strain evidence="4">CBS 506.65</strain>
    </source>
</reference>
<evidence type="ECO:0000313" key="3">
    <source>
        <dbReference type="EMBL" id="OJJ48912.1"/>
    </source>
</evidence>
<evidence type="ECO:0000259" key="2">
    <source>
        <dbReference type="Pfam" id="PF05368"/>
    </source>
</evidence>
<dbReference type="GO" id="GO:0005737">
    <property type="term" value="C:cytoplasm"/>
    <property type="evidence" value="ECO:0007669"/>
    <property type="project" value="TreeGrafter"/>
</dbReference>
<dbReference type="InterPro" id="IPR036291">
    <property type="entry name" value="NAD(P)-bd_dom_sf"/>
</dbReference>
<dbReference type="Pfam" id="PF01370">
    <property type="entry name" value="Epimerase"/>
    <property type="match status" value="1"/>
</dbReference>
<name>A0A1L9SNT0_9EURO</name>
<gene>
    <name evidence="3" type="ORF">ASPZODRAFT_157417</name>
</gene>
<evidence type="ECO:0000259" key="1">
    <source>
        <dbReference type="Pfam" id="PF01370"/>
    </source>
</evidence>
<dbReference type="AlphaFoldDB" id="A0A1L9SNT0"/>
<dbReference type="InterPro" id="IPR001509">
    <property type="entry name" value="Epimerase_deHydtase"/>
</dbReference>
<dbReference type="GO" id="GO:0004029">
    <property type="term" value="F:aldehyde dehydrogenase (NAD+) activity"/>
    <property type="evidence" value="ECO:0007669"/>
    <property type="project" value="TreeGrafter"/>
</dbReference>
<dbReference type="EMBL" id="KV878338">
    <property type="protein sequence ID" value="OJJ48912.1"/>
    <property type="molecule type" value="Genomic_DNA"/>
</dbReference>